<dbReference type="SUPFAM" id="SSF52833">
    <property type="entry name" value="Thioredoxin-like"/>
    <property type="match status" value="1"/>
</dbReference>
<evidence type="ECO:0000256" key="3">
    <source>
        <dbReference type="PROSITE-ProRule" id="PRU01282"/>
    </source>
</evidence>
<dbReference type="PROSITE" id="PS51353">
    <property type="entry name" value="ARSC"/>
    <property type="match status" value="1"/>
</dbReference>
<dbReference type="NCBIfam" id="TIGR00014">
    <property type="entry name" value="arsC"/>
    <property type="match status" value="1"/>
</dbReference>
<comment type="catalytic activity">
    <reaction evidence="4">
        <text>[glutaredoxin]-dithiol + arsenate + glutathione + H(+) = glutathionyl-S-S-[glutaredoxin] + arsenite + H2O</text>
        <dbReference type="Rhea" id="RHEA:22016"/>
        <dbReference type="Rhea" id="RHEA-COMP:10729"/>
        <dbReference type="Rhea" id="RHEA-COMP:17668"/>
        <dbReference type="ChEBI" id="CHEBI:15377"/>
        <dbReference type="ChEBI" id="CHEBI:15378"/>
        <dbReference type="ChEBI" id="CHEBI:29242"/>
        <dbReference type="ChEBI" id="CHEBI:29950"/>
        <dbReference type="ChEBI" id="CHEBI:48597"/>
        <dbReference type="ChEBI" id="CHEBI:57925"/>
        <dbReference type="ChEBI" id="CHEBI:146199"/>
        <dbReference type="EC" id="1.20.4.1"/>
    </reaction>
</comment>
<keyword evidence="6" id="KW-1185">Reference proteome</keyword>
<evidence type="ECO:0000313" key="5">
    <source>
        <dbReference type="EMBL" id="MFC3675921.1"/>
    </source>
</evidence>
<accession>A0ABV7VGH9</accession>
<protein>
    <recommendedName>
        <fullName evidence="4">Arsenate reductase</fullName>
        <ecNumber evidence="4">1.20.4.1</ecNumber>
    </recommendedName>
</protein>
<dbReference type="EC" id="1.20.4.1" evidence="4"/>
<dbReference type="CDD" id="cd03034">
    <property type="entry name" value="ArsC_ArsC"/>
    <property type="match status" value="1"/>
</dbReference>
<evidence type="ECO:0000256" key="1">
    <source>
        <dbReference type="ARBA" id="ARBA00007198"/>
    </source>
</evidence>
<evidence type="ECO:0000313" key="6">
    <source>
        <dbReference type="Proteomes" id="UP001595711"/>
    </source>
</evidence>
<dbReference type="RefSeq" id="WP_379725560.1">
    <property type="nucleotide sequence ID" value="NZ_JBHRYJ010000002.1"/>
</dbReference>
<organism evidence="5 6">
    <name type="scientific">Ferrovibrio xuzhouensis</name>
    <dbReference type="NCBI Taxonomy" id="1576914"/>
    <lineage>
        <taxon>Bacteria</taxon>
        <taxon>Pseudomonadati</taxon>
        <taxon>Pseudomonadota</taxon>
        <taxon>Alphaproteobacteria</taxon>
        <taxon>Rhodospirillales</taxon>
        <taxon>Rhodospirillaceae</taxon>
        <taxon>Ferrovibrio</taxon>
    </lineage>
</organism>
<comment type="similarity">
    <text evidence="1 3 4">Belongs to the ArsC family.</text>
</comment>
<name>A0ABV7VGH9_9PROT</name>
<dbReference type="Gene3D" id="3.40.30.10">
    <property type="entry name" value="Glutaredoxin"/>
    <property type="match status" value="1"/>
</dbReference>
<evidence type="ECO:0000256" key="2">
    <source>
        <dbReference type="ARBA" id="ARBA00023002"/>
    </source>
</evidence>
<evidence type="ECO:0000256" key="4">
    <source>
        <dbReference type="RuleBase" id="RU362029"/>
    </source>
</evidence>
<sequence length="113" mass="12052">MAAATLYHNPRCSKSRQALDLLEARGVQPEIVEYLKTPPSAAMLKTLLGQLGLQAADILRRKEGAEAGLSPDMPEAALIAGLAAHPAALERPIFVHKGKAVVGRPPERVLDLL</sequence>
<dbReference type="PANTHER" id="PTHR30041:SF4">
    <property type="entry name" value="ARSENATE REDUCTASE"/>
    <property type="match status" value="1"/>
</dbReference>
<dbReference type="InterPro" id="IPR006660">
    <property type="entry name" value="Arsenate_reductase-like"/>
</dbReference>
<keyword evidence="2 4" id="KW-0560">Oxidoreductase</keyword>
<dbReference type="PANTHER" id="PTHR30041">
    <property type="entry name" value="ARSENATE REDUCTASE"/>
    <property type="match status" value="1"/>
</dbReference>
<dbReference type="GO" id="GO:0008794">
    <property type="term" value="F:arsenate reductase (glutaredoxin) activity"/>
    <property type="evidence" value="ECO:0007669"/>
    <property type="project" value="UniProtKB-EC"/>
</dbReference>
<dbReference type="Proteomes" id="UP001595711">
    <property type="component" value="Unassembled WGS sequence"/>
</dbReference>
<comment type="caution">
    <text evidence="5">The sequence shown here is derived from an EMBL/GenBank/DDBJ whole genome shotgun (WGS) entry which is preliminary data.</text>
</comment>
<gene>
    <name evidence="5" type="primary">arsC</name>
    <name evidence="5" type="ORF">ACFOOQ_10235</name>
</gene>
<dbReference type="InterPro" id="IPR006659">
    <property type="entry name" value="Arsenate_reductase"/>
</dbReference>
<dbReference type="EMBL" id="JBHRYJ010000002">
    <property type="protein sequence ID" value="MFC3675921.1"/>
    <property type="molecule type" value="Genomic_DNA"/>
</dbReference>
<proteinExistence type="inferred from homology"/>
<dbReference type="InterPro" id="IPR036249">
    <property type="entry name" value="Thioredoxin-like_sf"/>
</dbReference>
<dbReference type="Pfam" id="PF03960">
    <property type="entry name" value="ArsC"/>
    <property type="match status" value="1"/>
</dbReference>
<reference evidence="6" key="1">
    <citation type="journal article" date="2019" name="Int. J. Syst. Evol. Microbiol.">
        <title>The Global Catalogue of Microorganisms (GCM) 10K type strain sequencing project: providing services to taxonomists for standard genome sequencing and annotation.</title>
        <authorList>
            <consortium name="The Broad Institute Genomics Platform"/>
            <consortium name="The Broad Institute Genome Sequencing Center for Infectious Disease"/>
            <person name="Wu L."/>
            <person name="Ma J."/>
        </authorList>
    </citation>
    <scope>NUCLEOTIDE SEQUENCE [LARGE SCALE GENOMIC DNA]</scope>
    <source>
        <strain evidence="6">KCTC 42182</strain>
    </source>
</reference>